<dbReference type="KEGG" id="sbat:G4Z16_17075"/>
<dbReference type="EMBL" id="CP048882">
    <property type="protein sequence ID" value="QPP07829.1"/>
    <property type="molecule type" value="Genomic_DNA"/>
</dbReference>
<dbReference type="Gene3D" id="2.40.160.200">
    <property type="entry name" value="LURP1-related"/>
    <property type="match status" value="1"/>
</dbReference>
<reference evidence="2" key="1">
    <citation type="submission" date="2020-02" db="EMBL/GenBank/DDBJ databases">
        <title>Streptomyces sp. ASO4wet.</title>
        <authorList>
            <person name="Risdian C."/>
            <person name="Landwehr W."/>
            <person name="Schupp P."/>
            <person name="Wink J."/>
        </authorList>
    </citation>
    <scope>NUCLEOTIDE SEQUENCE [LARGE SCALE GENOMIC DNA]</scope>
    <source>
        <strain evidence="2">ASO4wet</strain>
    </source>
</reference>
<dbReference type="GO" id="GO:0005886">
    <property type="term" value="C:plasma membrane"/>
    <property type="evidence" value="ECO:0007669"/>
    <property type="project" value="TreeGrafter"/>
</dbReference>
<dbReference type="Proteomes" id="UP000595046">
    <property type="component" value="Chromosome"/>
</dbReference>
<dbReference type="GO" id="GO:0017128">
    <property type="term" value="F:phospholipid scramblase activity"/>
    <property type="evidence" value="ECO:0007669"/>
    <property type="project" value="InterPro"/>
</dbReference>
<sequence>MTSQHAAPSGHTLFDSPVVVVNQKGKLVELTNEYRVFDGEGRVLGSVVQAGQSKAKKVVRFLTDADQFLTHRLEVRDAHGALQLVLTRPRKIVKSRMIVERPDGAQVGEIVQQNVFGKINFSMEAGGRQIGTLKAENWRAWNFSITDRSGTEVARITKKWAGLAKAAFTTADNYVLEVHRQSEEPLRSLIVATALAVDTALKQDTN</sequence>
<proteinExistence type="predicted"/>
<dbReference type="InterPro" id="IPR038595">
    <property type="entry name" value="LOR_sf"/>
</dbReference>
<name>A0A7T1T7J3_9ACTN</name>
<dbReference type="Pfam" id="PF03803">
    <property type="entry name" value="Scramblase"/>
    <property type="match status" value="1"/>
</dbReference>
<dbReference type="InterPro" id="IPR005552">
    <property type="entry name" value="Scramblase"/>
</dbReference>
<dbReference type="SUPFAM" id="SSF54518">
    <property type="entry name" value="Tubby C-terminal domain-like"/>
    <property type="match status" value="1"/>
</dbReference>
<organism evidence="1 2">
    <name type="scientific">Streptomyces bathyalis</name>
    <dbReference type="NCBI Taxonomy" id="2710756"/>
    <lineage>
        <taxon>Bacteria</taxon>
        <taxon>Bacillati</taxon>
        <taxon>Actinomycetota</taxon>
        <taxon>Actinomycetes</taxon>
        <taxon>Kitasatosporales</taxon>
        <taxon>Streptomycetaceae</taxon>
        <taxon>Streptomyces</taxon>
    </lineage>
</organism>
<protein>
    <submittedName>
        <fullName evidence="1">Scramblase</fullName>
    </submittedName>
</protein>
<dbReference type="InterPro" id="IPR025659">
    <property type="entry name" value="Tubby-like_C"/>
</dbReference>
<evidence type="ECO:0000313" key="2">
    <source>
        <dbReference type="Proteomes" id="UP000595046"/>
    </source>
</evidence>
<accession>A0A7T1T7J3</accession>
<evidence type="ECO:0000313" key="1">
    <source>
        <dbReference type="EMBL" id="QPP07829.1"/>
    </source>
</evidence>
<dbReference type="PANTHER" id="PTHR23248">
    <property type="entry name" value="PHOSPHOLIPID SCRAMBLASE-RELATED"/>
    <property type="match status" value="1"/>
</dbReference>
<dbReference type="AlphaFoldDB" id="A0A7T1T7J3"/>
<gene>
    <name evidence="1" type="ORF">G4Z16_17075</name>
</gene>
<keyword evidence="2" id="KW-1185">Reference proteome</keyword>
<dbReference type="PANTHER" id="PTHR23248:SF9">
    <property type="entry name" value="PHOSPHOLIPID SCRAMBLASE"/>
    <property type="match status" value="1"/>
</dbReference>